<evidence type="ECO:0000313" key="2">
    <source>
        <dbReference type="Proteomes" id="UP000178583"/>
    </source>
</evidence>
<sequence>MYLDARQRPWGGTLLGTLAPDDGALPSGAAPAALDDPGVGRVARLGDGGIIAVSLSARSDASRESSSPFERG</sequence>
<dbReference type="Proteomes" id="UP000178583">
    <property type="component" value="Unassembled WGS sequence"/>
</dbReference>
<dbReference type="EMBL" id="MEZY01000012">
    <property type="protein sequence ID" value="OGD65396.1"/>
    <property type="molecule type" value="Genomic_DNA"/>
</dbReference>
<comment type="caution">
    <text evidence="1">The sequence shown here is derived from an EMBL/GenBank/DDBJ whole genome shotgun (WGS) entry which is preliminary data.</text>
</comment>
<dbReference type="AlphaFoldDB" id="A0A1F5EDR4"/>
<name>A0A1F5EDR4_9BACT</name>
<organism evidence="1 2">
    <name type="scientific">Candidatus Berkelbacteria bacterium RIFOXYA2_FULL_43_10</name>
    <dbReference type="NCBI Taxonomy" id="1797472"/>
    <lineage>
        <taxon>Bacteria</taxon>
        <taxon>Candidatus Berkelbacteria</taxon>
    </lineage>
</organism>
<reference evidence="1 2" key="1">
    <citation type="journal article" date="2016" name="Nat. Commun.">
        <title>Thousands of microbial genomes shed light on interconnected biogeochemical processes in an aquifer system.</title>
        <authorList>
            <person name="Anantharaman K."/>
            <person name="Brown C.T."/>
            <person name="Hug L.A."/>
            <person name="Sharon I."/>
            <person name="Castelle C.J."/>
            <person name="Probst A.J."/>
            <person name="Thomas B.C."/>
            <person name="Singh A."/>
            <person name="Wilkins M.J."/>
            <person name="Karaoz U."/>
            <person name="Brodie E.L."/>
            <person name="Williams K.H."/>
            <person name="Hubbard S.S."/>
            <person name="Banfield J.F."/>
        </authorList>
    </citation>
    <scope>NUCLEOTIDE SEQUENCE [LARGE SCALE GENOMIC DNA]</scope>
</reference>
<proteinExistence type="predicted"/>
<gene>
    <name evidence="1" type="ORF">A2215_03635</name>
</gene>
<protein>
    <submittedName>
        <fullName evidence="1">Uncharacterized protein</fullName>
    </submittedName>
</protein>
<dbReference type="STRING" id="1797472.A2215_03635"/>
<accession>A0A1F5EDR4</accession>
<evidence type="ECO:0000313" key="1">
    <source>
        <dbReference type="EMBL" id="OGD65396.1"/>
    </source>
</evidence>